<comment type="caution">
    <text evidence="2">The sequence shown here is derived from an EMBL/GenBank/DDBJ whole genome shotgun (WGS) entry which is preliminary data.</text>
</comment>
<name>A0ABW3CGG5_9ACTN</name>
<gene>
    <name evidence="2" type="ORF">ACFQ07_10535</name>
</gene>
<feature type="non-terminal residue" evidence="2">
    <location>
        <position position="204"/>
    </location>
</feature>
<dbReference type="Proteomes" id="UP001597083">
    <property type="component" value="Unassembled WGS sequence"/>
</dbReference>
<keyword evidence="3" id="KW-1185">Reference proteome</keyword>
<accession>A0ABW3CGG5</accession>
<protein>
    <recommendedName>
        <fullName evidence="1">TarS/TarP linker domain-containing protein</fullName>
    </recommendedName>
</protein>
<evidence type="ECO:0000313" key="2">
    <source>
        <dbReference type="EMBL" id="MFD0852664.1"/>
    </source>
</evidence>
<reference evidence="3" key="1">
    <citation type="journal article" date="2019" name="Int. J. Syst. Evol. Microbiol.">
        <title>The Global Catalogue of Microorganisms (GCM) 10K type strain sequencing project: providing services to taxonomists for standard genome sequencing and annotation.</title>
        <authorList>
            <consortium name="The Broad Institute Genomics Platform"/>
            <consortium name="The Broad Institute Genome Sequencing Center for Infectious Disease"/>
            <person name="Wu L."/>
            <person name="Ma J."/>
        </authorList>
    </citation>
    <scope>NUCLEOTIDE SEQUENCE [LARGE SCALE GENOMIC DNA]</scope>
    <source>
        <strain evidence="3">JCM 31696</strain>
    </source>
</reference>
<dbReference type="Pfam" id="PF22181">
    <property type="entry name" value="TarS_linker"/>
    <property type="match status" value="1"/>
</dbReference>
<dbReference type="InterPro" id="IPR054028">
    <property type="entry name" value="TarS/TarP_linker"/>
</dbReference>
<feature type="domain" description="TarS/TarP linker" evidence="1">
    <location>
        <begin position="2"/>
        <end position="95"/>
    </location>
</feature>
<feature type="non-terminal residue" evidence="2">
    <location>
        <position position="1"/>
    </location>
</feature>
<sequence>VYAIAREATALVAAYTEPGEVRERLHYRFFQQDVFARLERRYLDATAEDKKITLAGCGELLELWGTPGLLDRFNGLRRLIAHCARNGLETELEELLRFHQSGEATRVHLEDGRAYARYPFFRDATAGIPDSFYETSPRLVSTVRAVTREGADLEISGTVLIRGVDEGTPSVHLVLENDGARHRIECATAATPGDPHGEGRVTAF</sequence>
<evidence type="ECO:0000313" key="3">
    <source>
        <dbReference type="Proteomes" id="UP001597083"/>
    </source>
</evidence>
<organism evidence="2 3">
    <name type="scientific">Actinomadura adrarensis</name>
    <dbReference type="NCBI Taxonomy" id="1819600"/>
    <lineage>
        <taxon>Bacteria</taxon>
        <taxon>Bacillati</taxon>
        <taxon>Actinomycetota</taxon>
        <taxon>Actinomycetes</taxon>
        <taxon>Streptosporangiales</taxon>
        <taxon>Thermomonosporaceae</taxon>
        <taxon>Actinomadura</taxon>
    </lineage>
</organism>
<evidence type="ECO:0000259" key="1">
    <source>
        <dbReference type="Pfam" id="PF22181"/>
    </source>
</evidence>
<proteinExistence type="predicted"/>
<dbReference type="EMBL" id="JBHTIR010001530">
    <property type="protein sequence ID" value="MFD0852664.1"/>
    <property type="molecule type" value="Genomic_DNA"/>
</dbReference>